<feature type="transmembrane region" description="Helical" evidence="11">
    <location>
        <begin position="161"/>
        <end position="181"/>
    </location>
</feature>
<dbReference type="InterPro" id="IPR026286">
    <property type="entry name" value="MaiA/AMDase"/>
</dbReference>
<dbReference type="InterPro" id="IPR053714">
    <property type="entry name" value="Iso_Racemase_Enz_sf"/>
</dbReference>
<organism evidence="14 15">
    <name type="scientific">Colletotrichum scovillei</name>
    <dbReference type="NCBI Taxonomy" id="1209932"/>
    <lineage>
        <taxon>Eukaryota</taxon>
        <taxon>Fungi</taxon>
        <taxon>Dikarya</taxon>
        <taxon>Ascomycota</taxon>
        <taxon>Pezizomycotina</taxon>
        <taxon>Sordariomycetes</taxon>
        <taxon>Hypocreomycetidae</taxon>
        <taxon>Glomerellales</taxon>
        <taxon>Glomerellaceae</taxon>
        <taxon>Colletotrichum</taxon>
        <taxon>Colletotrichum acutatum species complex</taxon>
    </lineage>
</organism>
<dbReference type="Gene3D" id="3.40.50.300">
    <property type="entry name" value="P-loop containing nucleotide triphosphate hydrolases"/>
    <property type="match status" value="2"/>
</dbReference>
<dbReference type="InterPro" id="IPR044726">
    <property type="entry name" value="ABCC_6TM_D2"/>
</dbReference>
<evidence type="ECO:0000256" key="9">
    <source>
        <dbReference type="ARBA" id="ARBA00023136"/>
    </source>
</evidence>
<keyword evidence="15" id="KW-1185">Reference proteome</keyword>
<evidence type="ECO:0000259" key="12">
    <source>
        <dbReference type="PROSITE" id="PS50893"/>
    </source>
</evidence>
<keyword evidence="4" id="KW-1003">Cell membrane</keyword>
<keyword evidence="10" id="KW-0325">Glycoprotein</keyword>
<feature type="domain" description="ABC transporter" evidence="12">
    <location>
        <begin position="1207"/>
        <end position="1438"/>
    </location>
</feature>
<evidence type="ECO:0000256" key="5">
    <source>
        <dbReference type="ARBA" id="ARBA00022692"/>
    </source>
</evidence>
<dbReference type="Pfam" id="PF17645">
    <property type="entry name" value="Amdase"/>
    <property type="match status" value="1"/>
</dbReference>
<evidence type="ECO:0000256" key="2">
    <source>
        <dbReference type="ARBA" id="ARBA00009726"/>
    </source>
</evidence>
<dbReference type="InterPro" id="IPR050173">
    <property type="entry name" value="ABC_transporter_C-like"/>
</dbReference>
<feature type="domain" description="ABC transporter" evidence="12">
    <location>
        <begin position="606"/>
        <end position="832"/>
    </location>
</feature>
<evidence type="ECO:0000313" key="15">
    <source>
        <dbReference type="Proteomes" id="UP000699042"/>
    </source>
</evidence>
<evidence type="ECO:0000256" key="7">
    <source>
        <dbReference type="ARBA" id="ARBA00022840"/>
    </source>
</evidence>
<feature type="transmembrane region" description="Helical" evidence="11">
    <location>
        <begin position="66"/>
        <end position="89"/>
    </location>
</feature>
<evidence type="ECO:0000256" key="10">
    <source>
        <dbReference type="ARBA" id="ARBA00023180"/>
    </source>
</evidence>
<evidence type="ECO:0000313" key="14">
    <source>
        <dbReference type="EMBL" id="KAG7047153.1"/>
    </source>
</evidence>
<comment type="subcellular location">
    <subcellularLocation>
        <location evidence="1">Cell membrane</location>
        <topology evidence="1">Multi-pass membrane protein</topology>
    </subcellularLocation>
</comment>
<evidence type="ECO:0000256" key="3">
    <source>
        <dbReference type="ARBA" id="ARBA00022448"/>
    </source>
</evidence>
<dbReference type="GO" id="GO:0140359">
    <property type="term" value="F:ABC-type transporter activity"/>
    <property type="evidence" value="ECO:0007669"/>
    <property type="project" value="InterPro"/>
</dbReference>
<dbReference type="Gene3D" id="3.40.50.12500">
    <property type="match status" value="1"/>
</dbReference>
<dbReference type="Pfam" id="PF24357">
    <property type="entry name" value="TMD0_ABC"/>
    <property type="match status" value="1"/>
</dbReference>
<feature type="transmembrane region" description="Helical" evidence="11">
    <location>
        <begin position="101"/>
        <end position="121"/>
    </location>
</feature>
<dbReference type="Gene3D" id="1.20.1560.10">
    <property type="entry name" value="ABC transporter type 1, transmembrane domain"/>
    <property type="match status" value="2"/>
</dbReference>
<feature type="transmembrane region" description="Helical" evidence="11">
    <location>
        <begin position="406"/>
        <end position="425"/>
    </location>
</feature>
<comment type="caution">
    <text evidence="14">The sequence shown here is derived from an EMBL/GenBank/DDBJ whole genome shotgun (WGS) entry which is preliminary data.</text>
</comment>
<dbReference type="FunFam" id="3.40.50.300:FF:002145">
    <property type="entry name" value="ABC transporter (MsbA subfamily)"/>
    <property type="match status" value="1"/>
</dbReference>
<feature type="transmembrane region" description="Helical" evidence="11">
    <location>
        <begin position="1027"/>
        <end position="1046"/>
    </location>
</feature>
<evidence type="ECO:0000256" key="8">
    <source>
        <dbReference type="ARBA" id="ARBA00022989"/>
    </source>
</evidence>
<evidence type="ECO:0000256" key="4">
    <source>
        <dbReference type="ARBA" id="ARBA00022475"/>
    </source>
</evidence>
<keyword evidence="6" id="KW-0547">Nucleotide-binding</keyword>
<dbReference type="InterPro" id="IPR027417">
    <property type="entry name" value="P-loop_NTPase"/>
</dbReference>
<dbReference type="SUPFAM" id="SSF52540">
    <property type="entry name" value="P-loop containing nucleoside triphosphate hydrolases"/>
    <property type="match status" value="2"/>
</dbReference>
<dbReference type="PROSITE" id="PS50893">
    <property type="entry name" value="ABC_TRANSPORTER_2"/>
    <property type="match status" value="2"/>
</dbReference>
<dbReference type="InterPro" id="IPR036640">
    <property type="entry name" value="ABC1_TM_sf"/>
</dbReference>
<feature type="transmembrane region" description="Helical" evidence="11">
    <location>
        <begin position="929"/>
        <end position="951"/>
    </location>
</feature>
<accession>A0A9P7UAA5</accession>
<gene>
    <name evidence="14" type="ORF">JMJ77_015366</name>
</gene>
<dbReference type="InterPro" id="IPR017871">
    <property type="entry name" value="ABC_transporter-like_CS"/>
</dbReference>
<sequence length="1695" mass="187821">MATNTSCHLGSDGQFGPRIDYNCRHFDFTLLFEDAIFHIIPSAVFLLLIPFRIFSIARTPVKVATYRLAICKLALLSILTVLHLSFVVINIRTLAPGTPTSLAAGILNFIAVFAATFHSFLEDQRSTRPSDLLILYFSASAILSLPRLRTLWLITSAGAPRGLWTAIIVLTILVVPLESIGKKRFLRTEYRALTKEEETGFWGRSFFTWLMPFFRLGYSRVIHIRDMPEVDKDLAGDRAGASLEAAWSKRKGQKYHALIRSGFHAYRGTLFAGVITRLFLTAFTFCQPFLITATVKYMQTPKTPQSERYGQALVGAYVLTYLGLAVSRAAFSRHQFRFTTMLRAGLMSMIFRQTISLKADDLKDSAAVTLMGTDIERIVLTFNNLHQIWAAVLEVGIAIFLLQRQIASASVVPVVISIVCAFGVIPVSKTIGRAQTAWIERLQKRVAVTASMLGDMKSIKMLGLSGVLSTTITELRRVELRTSEKFRKLVLSQILQIFLSNLRHSRHFIIAVITKDQTLTTTNAFTALSLIGLLTEPLLLFCQFVPNIVQGVACFKRIEIFCLKVHEGSLREHPTPPSRSSVTTLNRTSIELADHSTQKSSEVMIISFCNAKISWSPDSDTVFKDLSLTIKKGITMVVGPVGCGKSCLMESILGETSHSAGTRECMAHGIAYCAQTPWMMNDTVRRNITGGFDHDPKWFDQVLWLCSLTDDVKNMPGGELYNIGSNGVGLSGGQRQRVALARAVYSRHRVIVLDDIFGGLDSKSVSQISSRLFSKDGHFRRNDISVILATHTSALIRHADELIVLADGEVLSQGPYQQVLASSPDFITKSRSEDNDNLQSGEDLEQAEEALKPTHIQRTLDAEEDRLRQNGSWSVYKYYFERAGWLVVGAFVFATFTEAFCSGFTNIWFQWWVEANEKRPNDNLGMYLGVYALLFAMACIGLSVECWLLFIRIISATAMSLHGDLLHTSLRAPLSFFQSTDTGSITNRFSQDLNLVDVTLPSNAINFASNACACIVKLIILCVMGKYLATSVPLLVGVLFFVQRYYLRTSRQVRLLDIEAKAPIYTHFLETLKGVATIRAYQWQENFEEQATKLLNTSQKPHYMLACIQQWLALVLDLVVGALALIIVSMATSITDKFSPGAIGVSMVLVLGFNNSLATTIKNWTALETSIGAVARIREFAQTTPSEERELGSSGVPPERWPMQGHIDFENVTARYTKDGDATLKSLSLSISSGQKIAVCGPSGSGKTSFVLSLLQMIEVTDGKISIDGIDLEGLERAEVRSRINVIPQEPFFIPGSVRFNLDPHSRESSDTIKAALDKVGLLGKIGMAGGLDSELDADGFSVGERQLLALTRALVEKSQILILDEATSSVDQDTEDKMQRIIGEEFSEQTVISVIHRLRFIEKYDRVLLLKQGEVVEWDTPDALLATDSEFKKLLNESKSNRGQIQVFIETPLDMARKIRLGIITPSSNTSLEPLTQAIISGLPDVTVHFSRFRVLKISLDDDGLDQFQTDNLISAAQLLADAEVDMIGWSGTSSGWLGFEADERLCTAITAATGIPATTSVLALNKALQKFDVKDLGLVTPYTDAVQEAIIRNYSRVGVSCQKERHLGLTVNSSFGRVDETTLDGLVSAVAAQRPEAIAIFCTNLRAAQRVAFWEDKHDILVLDTVITVIWDMLRESKIDMKHLGDWGKLFSK</sequence>
<dbReference type="FunFam" id="1.20.1560.10:FF:000055">
    <property type="entry name" value="ABC multidrug transporter (Eurofung)"/>
    <property type="match status" value="1"/>
</dbReference>
<dbReference type="GO" id="GO:0005886">
    <property type="term" value="C:plasma membrane"/>
    <property type="evidence" value="ECO:0007669"/>
    <property type="project" value="UniProtKB-SubCell"/>
</dbReference>
<dbReference type="SUPFAM" id="SSF90123">
    <property type="entry name" value="ABC transporter transmembrane region"/>
    <property type="match status" value="2"/>
</dbReference>
<feature type="transmembrane region" description="Helical" evidence="11">
    <location>
        <begin position="1111"/>
        <end position="1131"/>
    </location>
</feature>
<dbReference type="PROSITE" id="PS00211">
    <property type="entry name" value="ABC_TRANSPORTER_1"/>
    <property type="match status" value="1"/>
</dbReference>
<feature type="transmembrane region" description="Helical" evidence="11">
    <location>
        <begin position="133"/>
        <end position="155"/>
    </location>
</feature>
<evidence type="ECO:0000256" key="11">
    <source>
        <dbReference type="SAM" id="Phobius"/>
    </source>
</evidence>
<dbReference type="CDD" id="cd18580">
    <property type="entry name" value="ABC_6TM_ABCC_D2"/>
    <property type="match status" value="1"/>
</dbReference>
<dbReference type="PANTHER" id="PTHR24223:SF404">
    <property type="entry name" value="ABC MULTIDRUG TRANSPORTER (EUROFUNG)-RELATED"/>
    <property type="match status" value="1"/>
</dbReference>
<feature type="domain" description="ABC transmembrane type-1" evidence="13">
    <location>
        <begin position="271"/>
        <end position="550"/>
    </location>
</feature>
<comment type="similarity">
    <text evidence="2">Belongs to the ABC transporter superfamily. ABCC family. Conjugate transporter (TC 3.A.1.208) subfamily.</text>
</comment>
<dbReference type="EMBL" id="JAESDN010000008">
    <property type="protein sequence ID" value="KAG7047153.1"/>
    <property type="molecule type" value="Genomic_DNA"/>
</dbReference>
<evidence type="ECO:0000256" key="1">
    <source>
        <dbReference type="ARBA" id="ARBA00004651"/>
    </source>
</evidence>
<dbReference type="InterPro" id="IPR003593">
    <property type="entry name" value="AAA+_ATPase"/>
</dbReference>
<dbReference type="PROSITE" id="PS50929">
    <property type="entry name" value="ABC_TM1F"/>
    <property type="match status" value="2"/>
</dbReference>
<dbReference type="PANTHER" id="PTHR24223">
    <property type="entry name" value="ATP-BINDING CASSETTE SUB-FAMILY C"/>
    <property type="match status" value="1"/>
</dbReference>
<dbReference type="InterPro" id="IPR011527">
    <property type="entry name" value="ABC1_TM_dom"/>
</dbReference>
<keyword evidence="9 11" id="KW-0472">Membrane</keyword>
<keyword evidence="8 11" id="KW-1133">Transmembrane helix</keyword>
<dbReference type="GO" id="GO:0005524">
    <property type="term" value="F:ATP binding"/>
    <property type="evidence" value="ECO:0007669"/>
    <property type="project" value="UniProtKB-KW"/>
</dbReference>
<feature type="transmembrane region" description="Helical" evidence="11">
    <location>
        <begin position="35"/>
        <end position="54"/>
    </location>
</feature>
<name>A0A9P7UAA5_9PEZI</name>
<reference evidence="14" key="1">
    <citation type="submission" date="2021-05" db="EMBL/GenBank/DDBJ databases">
        <title>Comparative genomics of three Colletotrichum scovillei strains and genetic complementation revealed genes involved fungal growth and virulence on chili pepper.</title>
        <authorList>
            <person name="Hsieh D.-K."/>
            <person name="Chuang S.-C."/>
            <person name="Chen C.-Y."/>
            <person name="Chao Y.-T."/>
            <person name="Lu M.-Y.J."/>
            <person name="Lee M.-H."/>
            <person name="Shih M.-C."/>
        </authorList>
    </citation>
    <scope>NUCLEOTIDE SEQUENCE</scope>
    <source>
        <strain evidence="14">Coll-153</strain>
    </source>
</reference>
<keyword evidence="3" id="KW-0813">Transport</keyword>
<keyword evidence="5 11" id="KW-0812">Transmembrane</keyword>
<feature type="transmembrane region" description="Helical" evidence="11">
    <location>
        <begin position="270"/>
        <end position="291"/>
    </location>
</feature>
<feature type="transmembrane region" description="Helical" evidence="11">
    <location>
        <begin position="311"/>
        <end position="331"/>
    </location>
</feature>
<dbReference type="Pfam" id="PF00664">
    <property type="entry name" value="ABC_membrane"/>
    <property type="match status" value="1"/>
</dbReference>
<dbReference type="InterPro" id="IPR056227">
    <property type="entry name" value="TMD0_ABC"/>
</dbReference>
<protein>
    <submittedName>
        <fullName evidence="14">ATP-binding cassette transporter</fullName>
    </submittedName>
</protein>
<feature type="domain" description="ABC transmembrane type-1" evidence="13">
    <location>
        <begin position="892"/>
        <end position="1169"/>
    </location>
</feature>
<proteinExistence type="inferred from homology"/>
<feature type="transmembrane region" description="Helical" evidence="11">
    <location>
        <begin position="883"/>
        <end position="909"/>
    </location>
</feature>
<keyword evidence="7 14" id="KW-0067">ATP-binding</keyword>
<dbReference type="GO" id="GO:0016887">
    <property type="term" value="F:ATP hydrolysis activity"/>
    <property type="evidence" value="ECO:0007669"/>
    <property type="project" value="InterPro"/>
</dbReference>
<evidence type="ECO:0000256" key="6">
    <source>
        <dbReference type="ARBA" id="ARBA00022741"/>
    </source>
</evidence>
<dbReference type="Pfam" id="PF00005">
    <property type="entry name" value="ABC_tran"/>
    <property type="match status" value="2"/>
</dbReference>
<dbReference type="InterPro" id="IPR003439">
    <property type="entry name" value="ABC_transporter-like_ATP-bd"/>
</dbReference>
<evidence type="ECO:0000259" key="13">
    <source>
        <dbReference type="PROSITE" id="PS50929"/>
    </source>
</evidence>
<dbReference type="SMART" id="SM00382">
    <property type="entry name" value="AAA"/>
    <property type="match status" value="2"/>
</dbReference>
<dbReference type="FunFam" id="1.20.1560.10:FF:000066">
    <property type="entry name" value="ABC multidrug transporter (Eurofung)"/>
    <property type="match status" value="1"/>
</dbReference>
<dbReference type="Proteomes" id="UP000699042">
    <property type="component" value="Unassembled WGS sequence"/>
</dbReference>